<dbReference type="AlphaFoldDB" id="A0A2Z5G7A9"/>
<keyword evidence="1 6" id="KW-0597">Phosphoprotein</keyword>
<dbReference type="InterPro" id="IPR011006">
    <property type="entry name" value="CheY-like_superfamily"/>
</dbReference>
<organism evidence="10 11">
    <name type="scientific">Acidisarcina polymorpha</name>
    <dbReference type="NCBI Taxonomy" id="2211140"/>
    <lineage>
        <taxon>Bacteria</taxon>
        <taxon>Pseudomonadati</taxon>
        <taxon>Acidobacteriota</taxon>
        <taxon>Terriglobia</taxon>
        <taxon>Terriglobales</taxon>
        <taxon>Acidobacteriaceae</taxon>
        <taxon>Acidisarcina</taxon>
    </lineage>
</organism>
<dbReference type="InterPro" id="IPR036388">
    <property type="entry name" value="WH-like_DNA-bd_sf"/>
</dbReference>
<dbReference type="GO" id="GO:0006355">
    <property type="term" value="P:regulation of DNA-templated transcription"/>
    <property type="evidence" value="ECO:0007669"/>
    <property type="project" value="InterPro"/>
</dbReference>
<dbReference type="PROSITE" id="PS50110">
    <property type="entry name" value="RESPONSE_REGULATORY"/>
    <property type="match status" value="1"/>
</dbReference>
<keyword evidence="11" id="KW-1185">Reference proteome</keyword>
<evidence type="ECO:0000256" key="6">
    <source>
        <dbReference type="PROSITE-ProRule" id="PRU00169"/>
    </source>
</evidence>
<evidence type="ECO:0000256" key="5">
    <source>
        <dbReference type="ARBA" id="ARBA00023163"/>
    </source>
</evidence>
<evidence type="ECO:0000259" key="8">
    <source>
        <dbReference type="PROSITE" id="PS50043"/>
    </source>
</evidence>
<keyword evidence="3" id="KW-0805">Transcription regulation</keyword>
<evidence type="ECO:0000259" key="9">
    <source>
        <dbReference type="PROSITE" id="PS50110"/>
    </source>
</evidence>
<dbReference type="SUPFAM" id="SSF52172">
    <property type="entry name" value="CheY-like"/>
    <property type="match status" value="1"/>
</dbReference>
<keyword evidence="2" id="KW-0902">Two-component regulatory system</keyword>
<dbReference type="CDD" id="cd06170">
    <property type="entry name" value="LuxR_C_like"/>
    <property type="match status" value="1"/>
</dbReference>
<dbReference type="PROSITE" id="PS50043">
    <property type="entry name" value="HTH_LUXR_2"/>
    <property type="match status" value="1"/>
</dbReference>
<protein>
    <submittedName>
        <fullName evidence="10">Two-component response regulator</fullName>
    </submittedName>
</protein>
<dbReference type="SUPFAM" id="SSF46894">
    <property type="entry name" value="C-terminal effector domain of the bipartite response regulators"/>
    <property type="match status" value="1"/>
</dbReference>
<keyword evidence="5" id="KW-0804">Transcription</keyword>
<dbReference type="CDD" id="cd17537">
    <property type="entry name" value="REC_FixJ"/>
    <property type="match status" value="1"/>
</dbReference>
<dbReference type="SMART" id="SM00421">
    <property type="entry name" value="HTH_LUXR"/>
    <property type="match status" value="1"/>
</dbReference>
<dbReference type="InterPro" id="IPR000792">
    <property type="entry name" value="Tscrpt_reg_LuxR_C"/>
</dbReference>
<keyword evidence="4" id="KW-0238">DNA-binding</keyword>
<dbReference type="Pfam" id="PF00196">
    <property type="entry name" value="GerE"/>
    <property type="match status" value="1"/>
</dbReference>
<feature type="compositionally biased region" description="Basic and acidic residues" evidence="7">
    <location>
        <begin position="213"/>
        <end position="223"/>
    </location>
</feature>
<dbReference type="InterPro" id="IPR016032">
    <property type="entry name" value="Sig_transdc_resp-reg_C-effctor"/>
</dbReference>
<dbReference type="GO" id="GO:0000160">
    <property type="term" value="P:phosphorelay signal transduction system"/>
    <property type="evidence" value="ECO:0007669"/>
    <property type="project" value="UniProtKB-KW"/>
</dbReference>
<dbReference type="PRINTS" id="PR00038">
    <property type="entry name" value="HTHLUXR"/>
</dbReference>
<dbReference type="Gene3D" id="3.40.50.2300">
    <property type="match status" value="1"/>
</dbReference>
<feature type="domain" description="HTH luxR-type" evidence="8">
    <location>
        <begin position="131"/>
        <end position="196"/>
    </location>
</feature>
<sequence length="223" mass="24867">MVYIVDDDLAVCSALQRLIRSVGLEAETFTSARDFLEAKHIDRPGCMVLDVRLPDLSGLNLQEKLADANIDLPIIFITGFGDIPMTVRAMKAGALEFLTKPINEQQLLDAMQQGIEKHRRQLTRRGQMTDLQARYRSLTNRERQILPLVADGYLNKQIAAELGTSEKTIKIHRGQVMVKMKAGSVADLVRMATMLGLPSSRTQRLSAYSPDPASKRAEQSPDF</sequence>
<feature type="domain" description="Response regulatory" evidence="9">
    <location>
        <begin position="1"/>
        <end position="115"/>
    </location>
</feature>
<dbReference type="PANTHER" id="PTHR44688">
    <property type="entry name" value="DNA-BINDING TRANSCRIPTIONAL ACTIVATOR DEVR_DOSR"/>
    <property type="match status" value="1"/>
</dbReference>
<dbReference type="SMART" id="SM00448">
    <property type="entry name" value="REC"/>
    <property type="match status" value="1"/>
</dbReference>
<reference evidence="10 11" key="1">
    <citation type="journal article" date="2018" name="Front. Microbiol.">
        <title>Hydrolytic Capabilities as a Key to Environmental Success: Chitinolytic and Cellulolytic Acidobacteria From Acidic Sub-arctic Soils and Boreal Peatlands.</title>
        <authorList>
            <person name="Belova S.E."/>
            <person name="Ravin N.V."/>
            <person name="Pankratov T.A."/>
            <person name="Rakitin A.L."/>
            <person name="Ivanova A.A."/>
            <person name="Beletsky A.V."/>
            <person name="Mardanov A.V."/>
            <person name="Sinninghe Damste J.S."/>
            <person name="Dedysh S.N."/>
        </authorList>
    </citation>
    <scope>NUCLEOTIDE SEQUENCE [LARGE SCALE GENOMIC DNA]</scope>
    <source>
        <strain evidence="10 11">SBC82</strain>
    </source>
</reference>
<evidence type="ECO:0000256" key="2">
    <source>
        <dbReference type="ARBA" id="ARBA00023012"/>
    </source>
</evidence>
<evidence type="ECO:0000256" key="4">
    <source>
        <dbReference type="ARBA" id="ARBA00023125"/>
    </source>
</evidence>
<proteinExistence type="predicted"/>
<evidence type="ECO:0000256" key="1">
    <source>
        <dbReference type="ARBA" id="ARBA00022553"/>
    </source>
</evidence>
<name>A0A2Z5G7A9_9BACT</name>
<evidence type="ECO:0000256" key="7">
    <source>
        <dbReference type="SAM" id="MobiDB-lite"/>
    </source>
</evidence>
<dbReference type="PANTHER" id="PTHR44688:SF16">
    <property type="entry name" value="DNA-BINDING TRANSCRIPTIONAL ACTIVATOR DEVR_DOSR"/>
    <property type="match status" value="1"/>
</dbReference>
<evidence type="ECO:0000256" key="3">
    <source>
        <dbReference type="ARBA" id="ARBA00023015"/>
    </source>
</evidence>
<evidence type="ECO:0000313" key="10">
    <source>
        <dbReference type="EMBL" id="AXC14555.1"/>
    </source>
</evidence>
<dbReference type="Pfam" id="PF00072">
    <property type="entry name" value="Response_reg"/>
    <property type="match status" value="1"/>
</dbReference>
<dbReference type="InterPro" id="IPR001789">
    <property type="entry name" value="Sig_transdc_resp-reg_receiver"/>
</dbReference>
<dbReference type="Proteomes" id="UP000253606">
    <property type="component" value="Chromosome"/>
</dbReference>
<feature type="modified residue" description="4-aspartylphosphate" evidence="6">
    <location>
        <position position="50"/>
    </location>
</feature>
<dbReference type="EMBL" id="CP030840">
    <property type="protein sequence ID" value="AXC14555.1"/>
    <property type="molecule type" value="Genomic_DNA"/>
</dbReference>
<dbReference type="GO" id="GO:0003677">
    <property type="term" value="F:DNA binding"/>
    <property type="evidence" value="ECO:0007669"/>
    <property type="project" value="UniProtKB-KW"/>
</dbReference>
<feature type="region of interest" description="Disordered" evidence="7">
    <location>
        <begin position="202"/>
        <end position="223"/>
    </location>
</feature>
<accession>A0A2Z5G7A9</accession>
<dbReference type="FunFam" id="3.40.50.2300:FF:000018">
    <property type="entry name" value="DNA-binding transcriptional regulator NtrC"/>
    <property type="match status" value="1"/>
</dbReference>
<evidence type="ECO:0000313" key="11">
    <source>
        <dbReference type="Proteomes" id="UP000253606"/>
    </source>
</evidence>
<dbReference type="KEGG" id="abas:ACPOL_5305"/>
<dbReference type="Gene3D" id="1.10.10.10">
    <property type="entry name" value="Winged helix-like DNA-binding domain superfamily/Winged helix DNA-binding domain"/>
    <property type="match status" value="1"/>
</dbReference>
<gene>
    <name evidence="10" type="ORF">ACPOL_5305</name>
</gene>